<accession>A0A4D6KCZ7</accession>
<dbReference type="Pfam" id="PF13531">
    <property type="entry name" value="SBP_bac_11"/>
    <property type="match status" value="1"/>
</dbReference>
<dbReference type="GO" id="GO:0015689">
    <property type="term" value="P:molybdate ion transport"/>
    <property type="evidence" value="ECO:0007669"/>
    <property type="project" value="TreeGrafter"/>
</dbReference>
<evidence type="ECO:0000313" key="2">
    <source>
        <dbReference type="EMBL" id="QCD65990.1"/>
    </source>
</evidence>
<dbReference type="PROSITE" id="PS51257">
    <property type="entry name" value="PROKAR_LIPOPROTEIN"/>
    <property type="match status" value="1"/>
</dbReference>
<gene>
    <name evidence="2" type="ORF">E5139_10185</name>
</gene>
<evidence type="ECO:0000256" key="1">
    <source>
        <dbReference type="ARBA" id="ARBA00009438"/>
    </source>
</evidence>
<evidence type="ECO:0000313" key="3">
    <source>
        <dbReference type="Proteomes" id="UP000297053"/>
    </source>
</evidence>
<dbReference type="OMA" id="PCGYRSV"/>
<dbReference type="PANTHER" id="PTHR30632:SF16">
    <property type="entry name" value="MOLYBDATE_TUNGSTATE-BINDING PROTEIN WTPA"/>
    <property type="match status" value="1"/>
</dbReference>
<sequence>MGHTRAAVTRRGFLTAIGTVGVGALAGCTGVTGTESGPVSLLCAGSLARTVERHVGPAFREQTGRAIHGEYHGSNAVMRMVQEGVERPDAVVSADATLLRDRLYGVATDWDVTFAANSLGLCYDEATEPGEQLAAGTPWYEVVGGADDGAIAIGDPELDPLGYRALQAFELAQRAHDLDGFRERVVPRLYTEPDEPQLLAGVETGSRAGAVVYQNMAADRGLPFVEFPDRYNFSNAALADHYATASYTTDDGYTATGRPILYSATVCDDADDPAGGRALVQYLCENPSVLTAAGLRVGEQLPGEHGSVPPEVNV</sequence>
<comment type="similarity">
    <text evidence="1">Belongs to the bacterial solute-binding protein 1 family. WtpA subfamily.</text>
</comment>
<dbReference type="Proteomes" id="UP000297053">
    <property type="component" value="Chromosome"/>
</dbReference>
<dbReference type="CDD" id="cd13540">
    <property type="entry name" value="PBP2_ModA_WtpA"/>
    <property type="match status" value="1"/>
</dbReference>
<dbReference type="KEGG" id="halz:E5139_10185"/>
<name>A0A4D6KCZ7_9EURY</name>
<dbReference type="InterPro" id="IPR050682">
    <property type="entry name" value="ModA/WtpA"/>
</dbReference>
<dbReference type="GO" id="GO:0030973">
    <property type="term" value="F:molybdate ion binding"/>
    <property type="evidence" value="ECO:0007669"/>
    <property type="project" value="TreeGrafter"/>
</dbReference>
<dbReference type="Gene3D" id="3.40.190.10">
    <property type="entry name" value="Periplasmic binding protein-like II"/>
    <property type="match status" value="2"/>
</dbReference>
<protein>
    <submittedName>
        <fullName evidence="2">Sulfate ABC transporter substrate-binding protein</fullName>
    </submittedName>
</protein>
<proteinExistence type="inferred from homology"/>
<dbReference type="RefSeq" id="WP_015762373.1">
    <property type="nucleotide sequence ID" value="NZ_CP039375.1"/>
</dbReference>
<reference evidence="2 3" key="1">
    <citation type="submission" date="2019-04" db="EMBL/GenBank/DDBJ databases">
        <title>Complete genome sequence of Arthrobacter sp. ZXY-2 associated with effective atrazine degradation and salt adaptation.</title>
        <authorList>
            <person name="Zhao X."/>
        </authorList>
    </citation>
    <scope>NUCLEOTIDE SEQUENCE [LARGE SCALE GENOMIC DNA]</scope>
    <source>
        <strain evidence="3">ZP60</strain>
    </source>
</reference>
<dbReference type="PANTHER" id="PTHR30632">
    <property type="entry name" value="MOLYBDATE-BINDING PERIPLASMIC PROTEIN"/>
    <property type="match status" value="1"/>
</dbReference>
<dbReference type="SUPFAM" id="SSF53850">
    <property type="entry name" value="Periplasmic binding protein-like II"/>
    <property type="match status" value="1"/>
</dbReference>
<dbReference type="AlphaFoldDB" id="A0A4D6KCZ7"/>
<dbReference type="GeneID" id="42179307"/>
<organism evidence="2 3">
    <name type="scientific">Halomicrobium mukohataei</name>
    <dbReference type="NCBI Taxonomy" id="57705"/>
    <lineage>
        <taxon>Archaea</taxon>
        <taxon>Methanobacteriati</taxon>
        <taxon>Methanobacteriota</taxon>
        <taxon>Stenosarchaea group</taxon>
        <taxon>Halobacteria</taxon>
        <taxon>Halobacteriales</taxon>
        <taxon>Haloarculaceae</taxon>
        <taxon>Halomicrobium</taxon>
    </lineage>
</organism>
<reference evidence="2 3" key="2">
    <citation type="submission" date="2019-04" db="EMBL/GenBank/DDBJ databases">
        <authorList>
            <person name="Yang S."/>
            <person name="Wei W."/>
        </authorList>
    </citation>
    <scope>NUCLEOTIDE SEQUENCE [LARGE SCALE GENOMIC DNA]</scope>
    <source>
        <strain evidence="3">ZP60</strain>
    </source>
</reference>
<dbReference type="EMBL" id="CP039375">
    <property type="protein sequence ID" value="QCD65990.1"/>
    <property type="molecule type" value="Genomic_DNA"/>
</dbReference>